<comment type="caution">
    <text evidence="2">The sequence shown here is derived from an EMBL/GenBank/DDBJ whole genome shotgun (WGS) entry which is preliminary data.</text>
</comment>
<dbReference type="EMBL" id="APRZ01000017">
    <property type="protein sequence ID" value="ENX33504.1"/>
    <property type="molecule type" value="Genomic_DNA"/>
</dbReference>
<evidence type="ECO:0000256" key="1">
    <source>
        <dbReference type="SAM" id="Phobius"/>
    </source>
</evidence>
<dbReference type="HOGENOM" id="CLU_2857472_0_0_6"/>
<organism evidence="2 3">
    <name type="scientific">Acinetobacter colistiniresistens</name>
    <dbReference type="NCBI Taxonomy" id="280145"/>
    <lineage>
        <taxon>Bacteria</taxon>
        <taxon>Pseudomonadati</taxon>
        <taxon>Pseudomonadota</taxon>
        <taxon>Gammaproteobacteria</taxon>
        <taxon>Moraxellales</taxon>
        <taxon>Moraxellaceae</taxon>
        <taxon>Acinetobacter</taxon>
    </lineage>
</organism>
<evidence type="ECO:0000313" key="3">
    <source>
        <dbReference type="Proteomes" id="UP000013009"/>
    </source>
</evidence>
<name>N9PIZ3_9GAMM</name>
<keyword evidence="3" id="KW-1185">Reference proteome</keyword>
<sequence>MSSISNKELRLGATLTVFTVLMIQTVLLKMNFDLRPESTKILLTGFIASDILAVCTWLFFTKAE</sequence>
<gene>
    <name evidence="2" type="ORF">F889_02165</name>
</gene>
<feature type="transmembrane region" description="Helical" evidence="1">
    <location>
        <begin position="41"/>
        <end position="60"/>
    </location>
</feature>
<keyword evidence="1" id="KW-0472">Membrane</keyword>
<evidence type="ECO:0000313" key="2">
    <source>
        <dbReference type="EMBL" id="ENX33504.1"/>
    </source>
</evidence>
<proteinExistence type="predicted"/>
<dbReference type="Proteomes" id="UP000013009">
    <property type="component" value="Unassembled WGS sequence"/>
</dbReference>
<dbReference type="AlphaFoldDB" id="N9PIZ3"/>
<protein>
    <submittedName>
        <fullName evidence="2">Uncharacterized protein</fullName>
    </submittedName>
</protein>
<reference evidence="2 3" key="1">
    <citation type="submission" date="2013-02" db="EMBL/GenBank/DDBJ databases">
        <title>The Genome Sequence of Acinetobacter sp. NIPH 1859.</title>
        <authorList>
            <consortium name="The Broad Institute Genome Sequencing Platform"/>
            <consortium name="The Broad Institute Genome Sequencing Center for Infectious Disease"/>
            <person name="Cerqueira G."/>
            <person name="Feldgarden M."/>
            <person name="Courvalin P."/>
            <person name="Perichon B."/>
            <person name="Grillot-Courvalin C."/>
            <person name="Clermont D."/>
            <person name="Rocha E."/>
            <person name="Yoon E.-J."/>
            <person name="Nemec A."/>
            <person name="Walker B."/>
            <person name="Young S.K."/>
            <person name="Zeng Q."/>
            <person name="Gargeya S."/>
            <person name="Fitzgerald M."/>
            <person name="Haas B."/>
            <person name="Abouelleil A."/>
            <person name="Alvarado L."/>
            <person name="Arachchi H.M."/>
            <person name="Berlin A.M."/>
            <person name="Chapman S.B."/>
            <person name="Dewar J."/>
            <person name="Goldberg J."/>
            <person name="Griggs A."/>
            <person name="Gujja S."/>
            <person name="Hansen M."/>
            <person name="Howarth C."/>
            <person name="Imamovic A."/>
            <person name="Larimer J."/>
            <person name="McCowan C."/>
            <person name="Murphy C."/>
            <person name="Neiman D."/>
            <person name="Pearson M."/>
            <person name="Priest M."/>
            <person name="Roberts A."/>
            <person name="Saif S."/>
            <person name="Shea T."/>
            <person name="Sisk P."/>
            <person name="Sykes S."/>
            <person name="Wortman J."/>
            <person name="Nusbaum C."/>
            <person name="Birren B."/>
        </authorList>
    </citation>
    <scope>NUCLEOTIDE SEQUENCE [LARGE SCALE GENOMIC DNA]</scope>
    <source>
        <strain evidence="2 3">NIPH 1859</strain>
    </source>
</reference>
<accession>N9PIZ3</accession>
<feature type="transmembrane region" description="Helical" evidence="1">
    <location>
        <begin position="12"/>
        <end position="29"/>
    </location>
</feature>
<keyword evidence="1" id="KW-0812">Transmembrane</keyword>
<keyword evidence="1" id="KW-1133">Transmembrane helix</keyword>